<name>K0B0N1_GOTA9</name>
<dbReference type="RefSeq" id="WP_014967602.1">
    <property type="nucleotide sequence ID" value="NC_018664.1"/>
</dbReference>
<dbReference type="HOGENOM" id="CLU_211987_0_0_9"/>
<dbReference type="Proteomes" id="UP000006094">
    <property type="component" value="Chromosome"/>
</dbReference>
<protein>
    <submittedName>
        <fullName evidence="1">Uncharacterized protein</fullName>
    </submittedName>
</protein>
<dbReference type="KEGG" id="cad:Curi_c14550"/>
<organism evidence="1 2">
    <name type="scientific">Gottschalkia acidurici (strain ATCC 7906 / DSM 604 / BCRC 14475 / CIP 104303 / KCTC 5404 / NCIMB 10678 / 9a)</name>
    <name type="common">Clostridium acidurici</name>
    <dbReference type="NCBI Taxonomy" id="1128398"/>
    <lineage>
        <taxon>Bacteria</taxon>
        <taxon>Bacillati</taxon>
        <taxon>Bacillota</taxon>
        <taxon>Tissierellia</taxon>
        <taxon>Tissierellales</taxon>
        <taxon>Gottschalkiaceae</taxon>
        <taxon>Gottschalkia</taxon>
    </lineage>
</organism>
<evidence type="ECO:0000313" key="1">
    <source>
        <dbReference type="EMBL" id="AFS78465.1"/>
    </source>
</evidence>
<dbReference type="AlphaFoldDB" id="K0B0N1"/>
<dbReference type="EMBL" id="CP003326">
    <property type="protein sequence ID" value="AFS78465.1"/>
    <property type="molecule type" value="Genomic_DNA"/>
</dbReference>
<reference evidence="1 2" key="1">
    <citation type="journal article" date="2012" name="PLoS ONE">
        <title>The purine-utilizing bacterium Clostridium acidurici 9a: a genome-guided metabolic reconsideration.</title>
        <authorList>
            <person name="Hartwich K."/>
            <person name="Poehlein A."/>
            <person name="Daniel R."/>
        </authorList>
    </citation>
    <scope>NUCLEOTIDE SEQUENCE [LARGE SCALE GENOMIC DNA]</scope>
    <source>
        <strain evidence="2">ATCC 7906 / DSM 604 / BCRC 14475 / CIP 104303 / KCTC 5404 / NCIMB 10678 / 9a</strain>
    </source>
</reference>
<accession>K0B0N1</accession>
<keyword evidence="2" id="KW-1185">Reference proteome</keyword>
<evidence type="ECO:0000313" key="2">
    <source>
        <dbReference type="Proteomes" id="UP000006094"/>
    </source>
</evidence>
<gene>
    <name evidence="1" type="ordered locus">Curi_c14550</name>
</gene>
<sequence length="56" mass="6781">MTDKEENLEDHMKEYIYIYIYIVLSLAENEGTIECFKNNKGQLYLENTIQDRLKVY</sequence>
<proteinExistence type="predicted"/>